<feature type="compositionally biased region" description="Low complexity" evidence="1">
    <location>
        <begin position="13"/>
        <end position="22"/>
    </location>
</feature>
<dbReference type="Proteomes" id="UP000325440">
    <property type="component" value="Unassembled WGS sequence"/>
</dbReference>
<evidence type="ECO:0000256" key="1">
    <source>
        <dbReference type="SAM" id="MobiDB-lite"/>
    </source>
</evidence>
<sequence>MHLKTTNAREISKLSSKSPIPSAGTGSPTTGDRPLAGSSSTLRALARDVGPSAREIRPGNVGSSSSVIGGRAVIATLGACGKVRGARGPSWSRQDAAAYAAVVPPSVFTAPPVFTRRQMAYDVQRTTEAP</sequence>
<feature type="region of interest" description="Disordered" evidence="1">
    <location>
        <begin position="1"/>
        <end position="67"/>
    </location>
</feature>
<protein>
    <submittedName>
        <fullName evidence="2">Uncharacterized protein</fullName>
    </submittedName>
</protein>
<accession>A0A5E4MR14</accession>
<gene>
    <name evidence="2" type="ORF">CINCED_3A024748</name>
</gene>
<dbReference type="AlphaFoldDB" id="A0A5E4MR14"/>
<dbReference type="EMBL" id="CABPRJ010000978">
    <property type="protein sequence ID" value="VVC33895.1"/>
    <property type="molecule type" value="Genomic_DNA"/>
</dbReference>
<keyword evidence="3" id="KW-1185">Reference proteome</keyword>
<name>A0A5E4MR14_9HEMI</name>
<evidence type="ECO:0000313" key="3">
    <source>
        <dbReference type="Proteomes" id="UP000325440"/>
    </source>
</evidence>
<organism evidence="2 3">
    <name type="scientific">Cinara cedri</name>
    <dbReference type="NCBI Taxonomy" id="506608"/>
    <lineage>
        <taxon>Eukaryota</taxon>
        <taxon>Metazoa</taxon>
        <taxon>Ecdysozoa</taxon>
        <taxon>Arthropoda</taxon>
        <taxon>Hexapoda</taxon>
        <taxon>Insecta</taxon>
        <taxon>Pterygota</taxon>
        <taxon>Neoptera</taxon>
        <taxon>Paraneoptera</taxon>
        <taxon>Hemiptera</taxon>
        <taxon>Sternorrhyncha</taxon>
        <taxon>Aphidomorpha</taxon>
        <taxon>Aphidoidea</taxon>
        <taxon>Aphididae</taxon>
        <taxon>Lachninae</taxon>
        <taxon>Cinara</taxon>
    </lineage>
</organism>
<proteinExistence type="predicted"/>
<evidence type="ECO:0000313" key="2">
    <source>
        <dbReference type="EMBL" id="VVC33895.1"/>
    </source>
</evidence>
<reference evidence="2 3" key="1">
    <citation type="submission" date="2019-08" db="EMBL/GenBank/DDBJ databases">
        <authorList>
            <person name="Alioto T."/>
            <person name="Alioto T."/>
            <person name="Gomez Garrido J."/>
        </authorList>
    </citation>
    <scope>NUCLEOTIDE SEQUENCE [LARGE SCALE GENOMIC DNA]</scope>
</reference>